<comment type="caution">
    <text evidence="4">The sequence shown here is derived from an EMBL/GenBank/DDBJ whole genome shotgun (WGS) entry which is preliminary data.</text>
</comment>
<accession>A0A937A291</accession>
<dbReference type="Proteomes" id="UP000651057">
    <property type="component" value="Unassembled WGS sequence"/>
</dbReference>
<feature type="domain" description="HTH LytTR-type" evidence="3">
    <location>
        <begin position="147"/>
        <end position="218"/>
    </location>
</feature>
<dbReference type="AlphaFoldDB" id="A0A937A291"/>
<protein>
    <submittedName>
        <fullName evidence="4">Response regulator transcription factor</fullName>
    </submittedName>
</protein>
<dbReference type="InterPro" id="IPR001789">
    <property type="entry name" value="Sig_transdc_resp-reg_receiver"/>
</dbReference>
<proteinExistence type="predicted"/>
<dbReference type="InterPro" id="IPR007492">
    <property type="entry name" value="LytTR_DNA-bd_dom"/>
</dbReference>
<dbReference type="PANTHER" id="PTHR45526:SF1">
    <property type="entry name" value="TRANSCRIPTIONAL REGULATORY PROTEIN DCUR-RELATED"/>
    <property type="match status" value="1"/>
</dbReference>
<dbReference type="SUPFAM" id="SSF52172">
    <property type="entry name" value="CheY-like"/>
    <property type="match status" value="1"/>
</dbReference>
<reference evidence="4" key="1">
    <citation type="submission" date="2021-01" db="EMBL/GenBank/DDBJ databases">
        <authorList>
            <person name="Zhong Y.L."/>
        </authorList>
    </citation>
    <scope>NUCLEOTIDE SEQUENCE</scope>
    <source>
        <strain evidence="4">KCTC 23302</strain>
    </source>
</reference>
<dbReference type="PROSITE" id="PS50110">
    <property type="entry name" value="RESPONSE_REGULATORY"/>
    <property type="match status" value="1"/>
</dbReference>
<dbReference type="Pfam" id="PF00072">
    <property type="entry name" value="Response_reg"/>
    <property type="match status" value="1"/>
</dbReference>
<dbReference type="EMBL" id="JAERQJ010000009">
    <property type="protein sequence ID" value="MBL0685546.1"/>
    <property type="molecule type" value="Genomic_DNA"/>
</dbReference>
<feature type="domain" description="Response regulatory" evidence="2">
    <location>
        <begin position="6"/>
        <end position="117"/>
    </location>
</feature>
<keyword evidence="1" id="KW-0597">Phosphoprotein</keyword>
<dbReference type="SMART" id="SM00448">
    <property type="entry name" value="REC"/>
    <property type="match status" value="1"/>
</dbReference>
<dbReference type="PANTHER" id="PTHR45526">
    <property type="entry name" value="TRANSCRIPTIONAL REGULATORY PROTEIN DPIA"/>
    <property type="match status" value="1"/>
</dbReference>
<evidence type="ECO:0000256" key="1">
    <source>
        <dbReference type="PROSITE-ProRule" id="PRU00169"/>
    </source>
</evidence>
<keyword evidence="5" id="KW-1185">Reference proteome</keyword>
<name>A0A937A291_9FLAO</name>
<dbReference type="InterPro" id="IPR051271">
    <property type="entry name" value="2C-system_Tx_regulators"/>
</dbReference>
<dbReference type="SMART" id="SM00850">
    <property type="entry name" value="LytTR"/>
    <property type="match status" value="1"/>
</dbReference>
<evidence type="ECO:0000259" key="3">
    <source>
        <dbReference type="PROSITE" id="PS50930"/>
    </source>
</evidence>
<feature type="modified residue" description="4-aspartylphosphate" evidence="1">
    <location>
        <position position="57"/>
    </location>
</feature>
<dbReference type="GO" id="GO:0003677">
    <property type="term" value="F:DNA binding"/>
    <property type="evidence" value="ECO:0007669"/>
    <property type="project" value="InterPro"/>
</dbReference>
<organism evidence="4 5">
    <name type="scientific">Aquimarina mytili</name>
    <dbReference type="NCBI Taxonomy" id="874423"/>
    <lineage>
        <taxon>Bacteria</taxon>
        <taxon>Pseudomonadati</taxon>
        <taxon>Bacteroidota</taxon>
        <taxon>Flavobacteriia</taxon>
        <taxon>Flavobacteriales</taxon>
        <taxon>Flavobacteriaceae</taxon>
        <taxon>Aquimarina</taxon>
    </lineage>
</organism>
<dbReference type="Gene3D" id="2.40.50.1020">
    <property type="entry name" value="LytTr DNA-binding domain"/>
    <property type="match status" value="1"/>
</dbReference>
<dbReference type="PROSITE" id="PS50930">
    <property type="entry name" value="HTH_LYTTR"/>
    <property type="match status" value="1"/>
</dbReference>
<dbReference type="RefSeq" id="WP_201923758.1">
    <property type="nucleotide sequence ID" value="NZ_BAABAX010000012.1"/>
</dbReference>
<dbReference type="GO" id="GO:0000156">
    <property type="term" value="F:phosphorelay response regulator activity"/>
    <property type="evidence" value="ECO:0007669"/>
    <property type="project" value="TreeGrafter"/>
</dbReference>
<dbReference type="InterPro" id="IPR011006">
    <property type="entry name" value="CheY-like_superfamily"/>
</dbReference>
<evidence type="ECO:0000259" key="2">
    <source>
        <dbReference type="PROSITE" id="PS50110"/>
    </source>
</evidence>
<evidence type="ECO:0000313" key="4">
    <source>
        <dbReference type="EMBL" id="MBL0685546.1"/>
    </source>
</evidence>
<evidence type="ECO:0000313" key="5">
    <source>
        <dbReference type="Proteomes" id="UP000651057"/>
    </source>
</evidence>
<dbReference type="Gene3D" id="3.40.50.2300">
    <property type="match status" value="1"/>
</dbReference>
<gene>
    <name evidence="4" type="ORF">JJQ60_18570</name>
</gene>
<sequence length="249" mass="28731">MTQKINCIIIDDEEMATKVIAKHLENVPDFKIVGIFHSAVEAFLMIDDLEVDVLFLDIQMPKMTGLSMLKMLKKQPLTVLTTAHREYAIEGFQLEVVDYLLKPIGLNRFLQTIGRIKRLIHKGDEQINTKKNETEIAIETPEVLDHIFVKSERAFVKIDFSTILQIEAIKNHIKIVTTKETHISLMSVSEFEMKLPPKDFIRIHRSYIINIAQVKRFDNNSVTNDSGVFPIGRSYKEIARDLLNKRLIK</sequence>
<dbReference type="Pfam" id="PF04397">
    <property type="entry name" value="LytTR"/>
    <property type="match status" value="1"/>
</dbReference>